<dbReference type="FunFam" id="2.40.420.20:FF:000001">
    <property type="entry name" value="Efflux RND transporter periplasmic adaptor subunit"/>
    <property type="match status" value="1"/>
</dbReference>
<evidence type="ECO:0000259" key="11">
    <source>
        <dbReference type="Pfam" id="PF25944"/>
    </source>
</evidence>
<keyword evidence="6 8" id="KW-0472">Membrane</keyword>
<feature type="compositionally biased region" description="Gly residues" evidence="7">
    <location>
        <begin position="49"/>
        <end position="64"/>
    </location>
</feature>
<organism evidence="13 14">
    <name type="scientific">Bordetella genomosp. 4</name>
    <dbReference type="NCBI Taxonomy" id="463044"/>
    <lineage>
        <taxon>Bacteria</taxon>
        <taxon>Pseudomonadati</taxon>
        <taxon>Pseudomonadota</taxon>
        <taxon>Betaproteobacteria</taxon>
        <taxon>Burkholderiales</taxon>
        <taxon>Alcaligenaceae</taxon>
        <taxon>Bordetella</taxon>
    </lineage>
</organism>
<sequence length="433" mass="46465">MPESRSATPRRKTLWVVIILLAVAAIVAWWVFNKPGEQKASTQAAQRANGGGRGAGGGMRGMGAGAMPDTPVRVAAASTQTIDIVLRALGTVTAYNTVTVRSRVDGELIRVNFNEGQRVKAGDLLAQIDPRPYEVALAQAQGQQQQNQALLANARRDLQRYQTLFKQDSIARQQLDTQAALVRQYEGTQKVDQAAVDDAQLQLSYTRITAPINGRLGLRKVDPGNLVSTGDTEGLVVITQTEPIAVVFSLPETQLPEVLAQVRQGHTLQVQAYDRADEKVIATGQLETVDNQIDITTGTVKLKARFDNKDDLLFPNQFVNVRLLVQTRDDATVIPTAAVQQGSAGPFVFLMRDDNTVEVRQVQLGPINGDRVAVNQGLVPGDRVVIEGTDRLRTGAKVSIVTGNATIPATPGEAMGTGPSGRPAQGQSATKTP</sequence>
<dbReference type="Pfam" id="PF25876">
    <property type="entry name" value="HH_MFP_RND"/>
    <property type="match status" value="1"/>
</dbReference>
<evidence type="ECO:0000256" key="7">
    <source>
        <dbReference type="SAM" id="MobiDB-lite"/>
    </source>
</evidence>
<keyword evidence="8" id="KW-1133">Transmembrane helix</keyword>
<dbReference type="Proteomes" id="UP000216885">
    <property type="component" value="Unassembled WGS sequence"/>
</dbReference>
<evidence type="ECO:0000259" key="9">
    <source>
        <dbReference type="Pfam" id="PF25876"/>
    </source>
</evidence>
<accession>A0A261UV30</accession>
<keyword evidence="4" id="KW-1003">Cell membrane</keyword>
<dbReference type="Gene3D" id="2.40.50.100">
    <property type="match status" value="1"/>
</dbReference>
<dbReference type="Pfam" id="PF25944">
    <property type="entry name" value="Beta-barrel_RND"/>
    <property type="match status" value="1"/>
</dbReference>
<dbReference type="EMBL" id="NEVQ01000003">
    <property type="protein sequence ID" value="OZI64753.1"/>
    <property type="molecule type" value="Genomic_DNA"/>
</dbReference>
<evidence type="ECO:0000256" key="2">
    <source>
        <dbReference type="ARBA" id="ARBA00009477"/>
    </source>
</evidence>
<feature type="domain" description="Multidrug resistance protein MdtA-like alpha-helical hairpin" evidence="9">
    <location>
        <begin position="137"/>
        <end position="206"/>
    </location>
</feature>
<dbReference type="RefSeq" id="WP_094819725.1">
    <property type="nucleotide sequence ID" value="NZ_NEVO01000002.1"/>
</dbReference>
<evidence type="ECO:0000313" key="13">
    <source>
        <dbReference type="EMBL" id="OZI64753.1"/>
    </source>
</evidence>
<dbReference type="FunFam" id="2.40.30.170:FF:000006">
    <property type="entry name" value="Multidrug resistance protein MdtA"/>
    <property type="match status" value="1"/>
</dbReference>
<dbReference type="InterPro" id="IPR058627">
    <property type="entry name" value="MdtA-like_C"/>
</dbReference>
<evidence type="ECO:0000259" key="10">
    <source>
        <dbReference type="Pfam" id="PF25917"/>
    </source>
</evidence>
<evidence type="ECO:0000313" key="14">
    <source>
        <dbReference type="Proteomes" id="UP000216885"/>
    </source>
</evidence>
<proteinExistence type="inferred from homology"/>
<dbReference type="PANTHER" id="PTHR30469">
    <property type="entry name" value="MULTIDRUG RESISTANCE PROTEIN MDTA"/>
    <property type="match status" value="1"/>
</dbReference>
<dbReference type="Gene3D" id="2.40.420.20">
    <property type="match status" value="1"/>
</dbReference>
<feature type="domain" description="Multidrug resistance protein MdtA-like C-terminal permuted SH3" evidence="12">
    <location>
        <begin position="330"/>
        <end position="391"/>
    </location>
</feature>
<name>A0A261UV30_9BORD</name>
<dbReference type="AlphaFoldDB" id="A0A261UV30"/>
<evidence type="ECO:0000256" key="4">
    <source>
        <dbReference type="ARBA" id="ARBA00022475"/>
    </source>
</evidence>
<protein>
    <submittedName>
        <fullName evidence="13">Multidrug transporter subunit MdtA</fullName>
    </submittedName>
</protein>
<keyword evidence="14" id="KW-1185">Reference proteome</keyword>
<dbReference type="Gene3D" id="2.40.30.170">
    <property type="match status" value="1"/>
</dbReference>
<dbReference type="Pfam" id="PF25917">
    <property type="entry name" value="BSH_RND"/>
    <property type="match status" value="1"/>
</dbReference>
<dbReference type="OrthoDB" id="9783047at2"/>
<evidence type="ECO:0000259" key="12">
    <source>
        <dbReference type="Pfam" id="PF25967"/>
    </source>
</evidence>
<feature type="domain" description="Multidrug resistance protein MdtA-like beta-barrel" evidence="11">
    <location>
        <begin position="243"/>
        <end position="326"/>
    </location>
</feature>
<gene>
    <name evidence="13" type="ORF">CAL20_03665</name>
</gene>
<dbReference type="GO" id="GO:0030313">
    <property type="term" value="C:cell envelope"/>
    <property type="evidence" value="ECO:0007669"/>
    <property type="project" value="UniProtKB-SubCell"/>
</dbReference>
<keyword evidence="5" id="KW-0997">Cell inner membrane</keyword>
<dbReference type="InterPro" id="IPR058625">
    <property type="entry name" value="MdtA-like_BSH"/>
</dbReference>
<keyword evidence="3" id="KW-0813">Transport</keyword>
<dbReference type="InterPro" id="IPR058624">
    <property type="entry name" value="MdtA-like_HH"/>
</dbReference>
<feature type="region of interest" description="Disordered" evidence="7">
    <location>
        <begin position="42"/>
        <end position="64"/>
    </location>
</feature>
<evidence type="ECO:0000256" key="5">
    <source>
        <dbReference type="ARBA" id="ARBA00022519"/>
    </source>
</evidence>
<evidence type="ECO:0000256" key="6">
    <source>
        <dbReference type="ARBA" id="ARBA00023136"/>
    </source>
</evidence>
<comment type="subcellular location">
    <subcellularLocation>
        <location evidence="1">Cell membrane</location>
    </subcellularLocation>
</comment>
<dbReference type="SUPFAM" id="SSF111369">
    <property type="entry name" value="HlyD-like secretion proteins"/>
    <property type="match status" value="1"/>
</dbReference>
<dbReference type="Gene3D" id="1.10.287.470">
    <property type="entry name" value="Helix hairpin bin"/>
    <property type="match status" value="1"/>
</dbReference>
<evidence type="ECO:0000256" key="3">
    <source>
        <dbReference type="ARBA" id="ARBA00022448"/>
    </source>
</evidence>
<feature type="domain" description="Multidrug resistance protein MdtA-like barrel-sandwich hybrid" evidence="10">
    <location>
        <begin position="96"/>
        <end position="239"/>
    </location>
</feature>
<feature type="region of interest" description="Disordered" evidence="7">
    <location>
        <begin position="406"/>
        <end position="433"/>
    </location>
</feature>
<comment type="similarity">
    <text evidence="2">Belongs to the membrane fusion protein (MFP) (TC 8.A.1) family.</text>
</comment>
<dbReference type="GO" id="GO:0015562">
    <property type="term" value="F:efflux transmembrane transporter activity"/>
    <property type="evidence" value="ECO:0007669"/>
    <property type="project" value="TreeGrafter"/>
</dbReference>
<reference evidence="13 14" key="1">
    <citation type="submission" date="2017-05" db="EMBL/GenBank/DDBJ databases">
        <title>Complete and WGS of Bordetella genogroups.</title>
        <authorList>
            <person name="Spilker T."/>
            <person name="LiPuma J."/>
        </authorList>
    </citation>
    <scope>NUCLEOTIDE SEQUENCE [LARGE SCALE GENOMIC DNA]</scope>
    <source>
        <strain evidence="13 14">AU9919</strain>
    </source>
</reference>
<dbReference type="InterPro" id="IPR058626">
    <property type="entry name" value="MdtA-like_b-barrel"/>
</dbReference>
<feature type="transmembrane region" description="Helical" evidence="8">
    <location>
        <begin position="12"/>
        <end position="32"/>
    </location>
</feature>
<comment type="caution">
    <text evidence="13">The sequence shown here is derived from an EMBL/GenBank/DDBJ whole genome shotgun (WGS) entry which is preliminary data.</text>
</comment>
<evidence type="ECO:0000256" key="1">
    <source>
        <dbReference type="ARBA" id="ARBA00004236"/>
    </source>
</evidence>
<dbReference type="InterPro" id="IPR006143">
    <property type="entry name" value="RND_pump_MFP"/>
</dbReference>
<keyword evidence="8" id="KW-0812">Transmembrane</keyword>
<dbReference type="Pfam" id="PF25967">
    <property type="entry name" value="RND-MFP_C"/>
    <property type="match status" value="1"/>
</dbReference>
<dbReference type="GO" id="GO:1990281">
    <property type="term" value="C:efflux pump complex"/>
    <property type="evidence" value="ECO:0007669"/>
    <property type="project" value="TreeGrafter"/>
</dbReference>
<evidence type="ECO:0000256" key="8">
    <source>
        <dbReference type="SAM" id="Phobius"/>
    </source>
</evidence>
<dbReference type="PANTHER" id="PTHR30469:SF12">
    <property type="entry name" value="MULTIDRUG RESISTANCE PROTEIN MDTA"/>
    <property type="match status" value="1"/>
</dbReference>
<dbReference type="NCBIfam" id="TIGR01730">
    <property type="entry name" value="RND_mfp"/>
    <property type="match status" value="1"/>
</dbReference>
<dbReference type="NCBIfam" id="NF008589">
    <property type="entry name" value="PRK11556.1"/>
    <property type="match status" value="1"/>
</dbReference>